<dbReference type="PANTHER" id="PTHR44688">
    <property type="entry name" value="DNA-BINDING TRANSCRIPTIONAL ACTIVATOR DEVR_DOSR"/>
    <property type="match status" value="1"/>
</dbReference>
<dbReference type="InterPro" id="IPR036388">
    <property type="entry name" value="WH-like_DNA-bd_sf"/>
</dbReference>
<name>A0A643FIE6_9BURK</name>
<dbReference type="RefSeq" id="WP_150993177.1">
    <property type="nucleotide sequence ID" value="NZ_CP062803.1"/>
</dbReference>
<dbReference type="EMBL" id="CP062803">
    <property type="protein sequence ID" value="QOT78090.1"/>
    <property type="molecule type" value="Genomic_DNA"/>
</dbReference>
<dbReference type="InterPro" id="IPR016032">
    <property type="entry name" value="Sig_transdc_resp-reg_C-effctor"/>
</dbReference>
<dbReference type="PROSITE" id="PS50043">
    <property type="entry name" value="HTH_LUXR_2"/>
    <property type="match status" value="1"/>
</dbReference>
<keyword evidence="3" id="KW-0804">Transcription</keyword>
<gene>
    <name evidence="5" type="ORF">F7R26_008810</name>
</gene>
<keyword evidence="1" id="KW-0805">Transcription regulation</keyword>
<dbReference type="InterPro" id="IPR000792">
    <property type="entry name" value="Tscrpt_reg_LuxR_C"/>
</dbReference>
<dbReference type="GO" id="GO:0006355">
    <property type="term" value="P:regulation of DNA-templated transcription"/>
    <property type="evidence" value="ECO:0007669"/>
    <property type="project" value="InterPro"/>
</dbReference>
<keyword evidence="2" id="KW-0238">DNA-binding</keyword>
<dbReference type="AlphaFoldDB" id="A0A643FIE6"/>
<evidence type="ECO:0000256" key="2">
    <source>
        <dbReference type="ARBA" id="ARBA00023125"/>
    </source>
</evidence>
<sequence>MTAFEPGLLQFLYAACASLSASAGRVSYAPGIAVPLIVQEFGEVGMDFPPVASPFRWSGPALPRLLSADLIESAFYGPDGSASRLLIQSAPRPDVGAILAAHAKLHAAYDNAYSRNTETSSSPARLNEREKNVLAYAALGLSSKEIAHELGISARTVDYYVDLARDKLGAHNRTEAIVRGILTRQICALKLPGERET</sequence>
<dbReference type="SUPFAM" id="SSF46894">
    <property type="entry name" value="C-terminal effector domain of the bipartite response regulators"/>
    <property type="match status" value="1"/>
</dbReference>
<evidence type="ECO:0000256" key="1">
    <source>
        <dbReference type="ARBA" id="ARBA00023015"/>
    </source>
</evidence>
<dbReference type="SMART" id="SM00421">
    <property type="entry name" value="HTH_LUXR"/>
    <property type="match status" value="1"/>
</dbReference>
<feature type="domain" description="HTH luxR-type" evidence="4">
    <location>
        <begin position="119"/>
        <end position="184"/>
    </location>
</feature>
<protein>
    <submittedName>
        <fullName evidence="5">Helix-turn-helix transcriptional regulator</fullName>
    </submittedName>
</protein>
<evidence type="ECO:0000313" key="6">
    <source>
        <dbReference type="Proteomes" id="UP000397656"/>
    </source>
</evidence>
<evidence type="ECO:0000256" key="3">
    <source>
        <dbReference type="ARBA" id="ARBA00023163"/>
    </source>
</evidence>
<accession>A0A643FIE6</accession>
<dbReference type="PRINTS" id="PR00038">
    <property type="entry name" value="HTHLUXR"/>
</dbReference>
<organism evidence="5 6">
    <name type="scientific">Cupriavidus basilensis</name>
    <dbReference type="NCBI Taxonomy" id="68895"/>
    <lineage>
        <taxon>Bacteria</taxon>
        <taxon>Pseudomonadati</taxon>
        <taxon>Pseudomonadota</taxon>
        <taxon>Betaproteobacteria</taxon>
        <taxon>Burkholderiales</taxon>
        <taxon>Burkholderiaceae</taxon>
        <taxon>Cupriavidus</taxon>
    </lineage>
</organism>
<dbReference type="Pfam" id="PF00196">
    <property type="entry name" value="GerE"/>
    <property type="match status" value="1"/>
</dbReference>
<reference evidence="5 6" key="1">
    <citation type="submission" date="2020-10" db="EMBL/GenBank/DDBJ databases">
        <title>Complete genome sequence of Cupriavidus basilensis CCUG 49340T.</title>
        <authorList>
            <person name="Salva-Serra F."/>
            <person name="Donoso R.A."/>
            <person name="Cho K.H."/>
            <person name="Yoo J.A."/>
            <person name="Lee K."/>
            <person name="Yoon S.-H."/>
            <person name="Perez-Pantoja D."/>
            <person name="Moore E.R.B."/>
        </authorList>
    </citation>
    <scope>NUCLEOTIDE SEQUENCE [LARGE SCALE GENOMIC DNA]</scope>
    <source>
        <strain evidence="6">CCUG 49340</strain>
    </source>
</reference>
<dbReference type="GeneID" id="98401002"/>
<dbReference type="PANTHER" id="PTHR44688:SF16">
    <property type="entry name" value="DNA-BINDING TRANSCRIPTIONAL ACTIVATOR DEVR_DOSR"/>
    <property type="match status" value="1"/>
</dbReference>
<dbReference type="Proteomes" id="UP000397656">
    <property type="component" value="Chromosome 1"/>
</dbReference>
<dbReference type="GO" id="GO:0003677">
    <property type="term" value="F:DNA binding"/>
    <property type="evidence" value="ECO:0007669"/>
    <property type="project" value="UniProtKB-KW"/>
</dbReference>
<dbReference type="CDD" id="cd06170">
    <property type="entry name" value="LuxR_C_like"/>
    <property type="match status" value="1"/>
</dbReference>
<evidence type="ECO:0000313" key="5">
    <source>
        <dbReference type="EMBL" id="QOT78090.1"/>
    </source>
</evidence>
<dbReference type="Gene3D" id="1.10.10.10">
    <property type="entry name" value="Winged helix-like DNA-binding domain superfamily/Winged helix DNA-binding domain"/>
    <property type="match status" value="1"/>
</dbReference>
<evidence type="ECO:0000259" key="4">
    <source>
        <dbReference type="PROSITE" id="PS50043"/>
    </source>
</evidence>
<proteinExistence type="predicted"/>